<protein>
    <submittedName>
        <fullName evidence="1">Uncharacterized protein</fullName>
    </submittedName>
</protein>
<reference evidence="1 2" key="1">
    <citation type="journal article" date="2016" name="Nat. Commun.">
        <title>Thousands of microbial genomes shed light on interconnected biogeochemical processes in an aquifer system.</title>
        <authorList>
            <person name="Anantharaman K."/>
            <person name="Brown C.T."/>
            <person name="Hug L.A."/>
            <person name="Sharon I."/>
            <person name="Castelle C.J."/>
            <person name="Probst A.J."/>
            <person name="Thomas B.C."/>
            <person name="Singh A."/>
            <person name="Wilkins M.J."/>
            <person name="Karaoz U."/>
            <person name="Brodie E.L."/>
            <person name="Williams K.H."/>
            <person name="Hubbard S.S."/>
            <person name="Banfield J.F."/>
        </authorList>
    </citation>
    <scope>NUCLEOTIDE SEQUENCE [LARGE SCALE GENOMIC DNA]</scope>
</reference>
<comment type="caution">
    <text evidence="1">The sequence shown here is derived from an EMBL/GenBank/DDBJ whole genome shotgun (WGS) entry which is preliminary data.</text>
</comment>
<evidence type="ECO:0000313" key="1">
    <source>
        <dbReference type="EMBL" id="OGY10612.1"/>
    </source>
</evidence>
<dbReference type="Proteomes" id="UP000178319">
    <property type="component" value="Unassembled WGS sequence"/>
</dbReference>
<proteinExistence type="predicted"/>
<dbReference type="EMBL" id="MHBZ01000032">
    <property type="protein sequence ID" value="OGY10612.1"/>
    <property type="molecule type" value="Genomic_DNA"/>
</dbReference>
<dbReference type="AlphaFoldDB" id="A0A1G1V5T9"/>
<accession>A0A1G1V5T9</accession>
<dbReference type="STRING" id="1797516.A3D26_03975"/>
<sequence>MANTKLSPLEKAVIDVLRSAGKEGMDRLSLSSTLTNEYRRGLDLHKACYELHKNGKITWEGSKWYLSRFAPNAQGKLLERLKALGSEGMSVNDAIAYIQSVTQPALDKGRADARLRSHAGAGIVARIRDMVYHPDWVMPKPAA</sequence>
<name>A0A1G1V5T9_9BACT</name>
<evidence type="ECO:0000313" key="2">
    <source>
        <dbReference type="Proteomes" id="UP000178319"/>
    </source>
</evidence>
<organism evidence="1 2">
    <name type="scientific">Candidatus Blackburnbacteria bacterium RIFCSPHIGHO2_02_FULL_44_20</name>
    <dbReference type="NCBI Taxonomy" id="1797516"/>
    <lineage>
        <taxon>Bacteria</taxon>
        <taxon>Candidatus Blackburniibacteriota</taxon>
    </lineage>
</organism>
<gene>
    <name evidence="1" type="ORF">A3D26_03975</name>
</gene>